<evidence type="ECO:0000256" key="1">
    <source>
        <dbReference type="SAM" id="Phobius"/>
    </source>
</evidence>
<protein>
    <submittedName>
        <fullName evidence="2">Uncharacterized protein</fullName>
    </submittedName>
</protein>
<name>A0A9J6GMU2_HAELO</name>
<dbReference type="EMBL" id="JABSTR010000007">
    <property type="protein sequence ID" value="KAH9375468.1"/>
    <property type="molecule type" value="Genomic_DNA"/>
</dbReference>
<keyword evidence="1" id="KW-1133">Transmembrane helix</keyword>
<dbReference type="AlphaFoldDB" id="A0A9J6GMU2"/>
<reference evidence="2 3" key="1">
    <citation type="journal article" date="2020" name="Cell">
        <title>Large-Scale Comparative Analyses of Tick Genomes Elucidate Their Genetic Diversity and Vector Capacities.</title>
        <authorList>
            <consortium name="Tick Genome and Microbiome Consortium (TIGMIC)"/>
            <person name="Jia N."/>
            <person name="Wang J."/>
            <person name="Shi W."/>
            <person name="Du L."/>
            <person name="Sun Y."/>
            <person name="Zhan W."/>
            <person name="Jiang J.F."/>
            <person name="Wang Q."/>
            <person name="Zhang B."/>
            <person name="Ji P."/>
            <person name="Bell-Sakyi L."/>
            <person name="Cui X.M."/>
            <person name="Yuan T.T."/>
            <person name="Jiang B.G."/>
            <person name="Yang W.F."/>
            <person name="Lam T.T."/>
            <person name="Chang Q.C."/>
            <person name="Ding S.J."/>
            <person name="Wang X.J."/>
            <person name="Zhu J.G."/>
            <person name="Ruan X.D."/>
            <person name="Zhao L."/>
            <person name="Wei J.T."/>
            <person name="Ye R.Z."/>
            <person name="Que T.C."/>
            <person name="Du C.H."/>
            <person name="Zhou Y.H."/>
            <person name="Cheng J.X."/>
            <person name="Dai P.F."/>
            <person name="Guo W.B."/>
            <person name="Han X.H."/>
            <person name="Huang E.J."/>
            <person name="Li L.F."/>
            <person name="Wei W."/>
            <person name="Gao Y.C."/>
            <person name="Liu J.Z."/>
            <person name="Shao H.Z."/>
            <person name="Wang X."/>
            <person name="Wang C.C."/>
            <person name="Yang T.C."/>
            <person name="Huo Q.B."/>
            <person name="Li W."/>
            <person name="Chen H.Y."/>
            <person name="Chen S.E."/>
            <person name="Zhou L.G."/>
            <person name="Ni X.B."/>
            <person name="Tian J.H."/>
            <person name="Sheng Y."/>
            <person name="Liu T."/>
            <person name="Pan Y.S."/>
            <person name="Xia L.Y."/>
            <person name="Li J."/>
            <person name="Zhao F."/>
            <person name="Cao W.C."/>
        </authorList>
    </citation>
    <scope>NUCLEOTIDE SEQUENCE [LARGE SCALE GENOMIC DNA]</scope>
    <source>
        <strain evidence="2">HaeL-2018</strain>
    </source>
</reference>
<organism evidence="2 3">
    <name type="scientific">Haemaphysalis longicornis</name>
    <name type="common">Bush tick</name>
    <dbReference type="NCBI Taxonomy" id="44386"/>
    <lineage>
        <taxon>Eukaryota</taxon>
        <taxon>Metazoa</taxon>
        <taxon>Ecdysozoa</taxon>
        <taxon>Arthropoda</taxon>
        <taxon>Chelicerata</taxon>
        <taxon>Arachnida</taxon>
        <taxon>Acari</taxon>
        <taxon>Parasitiformes</taxon>
        <taxon>Ixodida</taxon>
        <taxon>Ixodoidea</taxon>
        <taxon>Ixodidae</taxon>
        <taxon>Haemaphysalinae</taxon>
        <taxon>Haemaphysalis</taxon>
    </lineage>
</organism>
<keyword evidence="1" id="KW-0812">Transmembrane</keyword>
<accession>A0A9J6GMU2</accession>
<sequence>MSKREVLALLVVFIVYVVIGGAVFMAVEGPREEELRSEIARIRQDFHGTSTHRGAFYTFVFMG</sequence>
<keyword evidence="3" id="KW-1185">Reference proteome</keyword>
<feature type="transmembrane region" description="Helical" evidence="1">
    <location>
        <begin position="6"/>
        <end position="27"/>
    </location>
</feature>
<gene>
    <name evidence="2" type="ORF">HPB48_008507</name>
</gene>
<keyword evidence="1" id="KW-0472">Membrane</keyword>
<dbReference type="Proteomes" id="UP000821853">
    <property type="component" value="Chromosome 5"/>
</dbReference>
<evidence type="ECO:0000313" key="2">
    <source>
        <dbReference type="EMBL" id="KAH9375468.1"/>
    </source>
</evidence>
<dbReference type="VEuPathDB" id="VectorBase:HLOH_053724"/>
<dbReference type="OrthoDB" id="6722453at2759"/>
<proteinExistence type="predicted"/>
<evidence type="ECO:0000313" key="3">
    <source>
        <dbReference type="Proteomes" id="UP000821853"/>
    </source>
</evidence>
<dbReference type="Gene3D" id="1.10.287.70">
    <property type="match status" value="1"/>
</dbReference>
<comment type="caution">
    <text evidence="2">The sequence shown here is derived from an EMBL/GenBank/DDBJ whole genome shotgun (WGS) entry which is preliminary data.</text>
</comment>
<dbReference type="SUPFAM" id="SSF81324">
    <property type="entry name" value="Voltage-gated potassium channels"/>
    <property type="match status" value="1"/>
</dbReference>